<dbReference type="HOGENOM" id="CLU_060749_0_0_11"/>
<dbReference type="eggNOG" id="COG0791">
    <property type="taxonomic scope" value="Bacteria"/>
</dbReference>
<evidence type="ECO:0000256" key="4">
    <source>
        <dbReference type="ARBA" id="ARBA00022807"/>
    </source>
</evidence>
<evidence type="ECO:0000256" key="5">
    <source>
        <dbReference type="SAM" id="MobiDB-lite"/>
    </source>
</evidence>
<keyword evidence="3" id="KW-0378">Hydrolase</keyword>
<reference evidence="7 8" key="1">
    <citation type="journal article" date="2013" name="Genome Announc.">
        <title>Whole-Genome Sequence of the Clinical Strain Corynebacterium argentoratense DSM 44202, Isolated from a Human Throat Specimen.</title>
        <authorList>
            <person name="Bomholt C."/>
            <person name="Glaub A."/>
            <person name="Gravermann K."/>
            <person name="Albersmeier A."/>
            <person name="Brinkrolf K."/>
            <person name="Ruckert C."/>
            <person name="Tauch A."/>
        </authorList>
    </citation>
    <scope>NUCLEOTIDE SEQUENCE [LARGE SCALE GENOMIC DNA]</scope>
    <source>
        <strain evidence="7">DSM 44202</strain>
    </source>
</reference>
<dbReference type="PANTHER" id="PTHR47359">
    <property type="entry name" value="PEPTIDOGLYCAN DL-ENDOPEPTIDASE CWLO"/>
    <property type="match status" value="1"/>
</dbReference>
<accession>U3GZU2</accession>
<dbReference type="AlphaFoldDB" id="U3GZU2"/>
<sequence length="299" mass="30686">MTPAPLTDILHVVGLIERALPVANVVLAPPTLPDLSAAEHLAQQLGGHATRYMRAHHELAAAAATISDVAAQAQPLIMAAQADIVGEAQRLLALAQQDIIGMLNPVPGAAAAALLSAQSRAGELISYAISRLTQLGDDLSPLTQRLHAIAASDGQTAPPPTHPTATSPDAPVAPLSSTIAHSSGGHAGARAVAAARSQLGVPYVWGGSTPGVGFDCSGLTQWAWRQAGVELPRLAQEQNIGSPVGSHELIEGDLLVWDGHVAMYAGDGTIIEAGNPVSISPLRTTNLGMAFKGYFRPTG</sequence>
<name>U3GZU2_9CORY</name>
<organism evidence="7 8">
    <name type="scientific">Corynebacterium argentoratense DSM 44202</name>
    <dbReference type="NCBI Taxonomy" id="1348662"/>
    <lineage>
        <taxon>Bacteria</taxon>
        <taxon>Bacillati</taxon>
        <taxon>Actinomycetota</taxon>
        <taxon>Actinomycetes</taxon>
        <taxon>Mycobacteriales</taxon>
        <taxon>Corynebacteriaceae</taxon>
        <taxon>Corynebacterium</taxon>
    </lineage>
</organism>
<dbReference type="GO" id="GO:0006508">
    <property type="term" value="P:proteolysis"/>
    <property type="evidence" value="ECO:0007669"/>
    <property type="project" value="UniProtKB-KW"/>
</dbReference>
<feature type="region of interest" description="Disordered" evidence="5">
    <location>
        <begin position="153"/>
        <end position="182"/>
    </location>
</feature>
<dbReference type="GO" id="GO:0008234">
    <property type="term" value="F:cysteine-type peptidase activity"/>
    <property type="evidence" value="ECO:0007669"/>
    <property type="project" value="UniProtKB-KW"/>
</dbReference>
<dbReference type="InterPro" id="IPR038765">
    <property type="entry name" value="Papain-like_cys_pep_sf"/>
</dbReference>
<evidence type="ECO:0000256" key="2">
    <source>
        <dbReference type="ARBA" id="ARBA00022670"/>
    </source>
</evidence>
<keyword evidence="4" id="KW-0788">Thiol protease</keyword>
<dbReference type="Proteomes" id="UP000016943">
    <property type="component" value="Chromosome"/>
</dbReference>
<dbReference type="PANTHER" id="PTHR47359:SF3">
    <property type="entry name" value="NLP_P60 DOMAIN-CONTAINING PROTEIN-RELATED"/>
    <property type="match status" value="1"/>
</dbReference>
<dbReference type="KEGG" id="caz:CARG_07800"/>
<dbReference type="GeneID" id="87624261"/>
<evidence type="ECO:0000256" key="3">
    <source>
        <dbReference type="ARBA" id="ARBA00022801"/>
    </source>
</evidence>
<evidence type="ECO:0000259" key="6">
    <source>
        <dbReference type="PROSITE" id="PS51935"/>
    </source>
</evidence>
<dbReference type="RefSeq" id="WP_021012067.1">
    <property type="nucleotide sequence ID" value="NC_022198.1"/>
</dbReference>
<dbReference type="InterPro" id="IPR000064">
    <property type="entry name" value="NLP_P60_dom"/>
</dbReference>
<evidence type="ECO:0000256" key="1">
    <source>
        <dbReference type="ARBA" id="ARBA00007074"/>
    </source>
</evidence>
<dbReference type="SUPFAM" id="SSF54001">
    <property type="entry name" value="Cysteine proteinases"/>
    <property type="match status" value="1"/>
</dbReference>
<dbReference type="STRING" id="1348662.CARG_07800"/>
<evidence type="ECO:0000313" key="7">
    <source>
        <dbReference type="EMBL" id="AGU15677.1"/>
    </source>
</evidence>
<protein>
    <recommendedName>
        <fullName evidence="6">NlpC/P60 domain-containing protein</fullName>
    </recommendedName>
</protein>
<dbReference type="Gene3D" id="3.90.1720.10">
    <property type="entry name" value="endopeptidase domain like (from Nostoc punctiforme)"/>
    <property type="match status" value="1"/>
</dbReference>
<proteinExistence type="inferred from homology"/>
<feature type="domain" description="NlpC/P60" evidence="6">
    <location>
        <begin position="185"/>
        <end position="299"/>
    </location>
</feature>
<dbReference type="PROSITE" id="PS51935">
    <property type="entry name" value="NLPC_P60"/>
    <property type="match status" value="1"/>
</dbReference>
<comment type="similarity">
    <text evidence="1">Belongs to the peptidase C40 family.</text>
</comment>
<dbReference type="Pfam" id="PF00877">
    <property type="entry name" value="NLPC_P60"/>
    <property type="match status" value="1"/>
</dbReference>
<dbReference type="PATRIC" id="fig|1348662.3.peg.1541"/>
<keyword evidence="8" id="KW-1185">Reference proteome</keyword>
<keyword evidence="2" id="KW-0645">Protease</keyword>
<evidence type="ECO:0000313" key="8">
    <source>
        <dbReference type="Proteomes" id="UP000016943"/>
    </source>
</evidence>
<gene>
    <name evidence="7" type="ORF">CARG_07800</name>
</gene>
<dbReference type="InterPro" id="IPR051794">
    <property type="entry name" value="PG_Endopeptidase_C40"/>
</dbReference>
<dbReference type="EMBL" id="CP006365">
    <property type="protein sequence ID" value="AGU15677.1"/>
    <property type="molecule type" value="Genomic_DNA"/>
</dbReference>